<dbReference type="OrthoDB" id="4078735at2759"/>
<proteinExistence type="predicted"/>
<gene>
    <name evidence="1" type="ORF">METBISCDRAFT_18465</name>
</gene>
<sequence>MAFNSAFEQKRMVSATVPPVEKEVSLFSESQNSWVVFTPQEQAQYDILSFSSSNSLEVSEGSEIEDIEILDEHDGAESSARGDLSVALDEEAHEDDDLIEDLHYSLSNRINEWQQTTETFVSDNIASWDLDADLVSQMLDTSILLKVPAFYGDRLFDGMSKSEFVRFKRTSVRLRRSLTRNGYDSSDPDILSRLFSLLQWQTLLRNSGSMVDDYIVNTRSRVQFGTPKYALEFSETATSSSMVMCGGPSWNDI</sequence>
<dbReference type="EMBL" id="ML004484">
    <property type="protein sequence ID" value="RKP29512.1"/>
    <property type="molecule type" value="Genomic_DNA"/>
</dbReference>
<evidence type="ECO:0000313" key="1">
    <source>
        <dbReference type="EMBL" id="RKP29512.1"/>
    </source>
</evidence>
<evidence type="ECO:0000313" key="2">
    <source>
        <dbReference type="Proteomes" id="UP000268321"/>
    </source>
</evidence>
<name>A0A4P9ZB29_9ASCO</name>
<keyword evidence="2" id="KW-1185">Reference proteome</keyword>
<accession>A0A4P9ZB29</accession>
<protein>
    <submittedName>
        <fullName evidence="1">Uncharacterized protein</fullName>
    </submittedName>
</protein>
<organism evidence="1 2">
    <name type="scientific">Metschnikowia bicuspidata</name>
    <dbReference type="NCBI Taxonomy" id="27322"/>
    <lineage>
        <taxon>Eukaryota</taxon>
        <taxon>Fungi</taxon>
        <taxon>Dikarya</taxon>
        <taxon>Ascomycota</taxon>
        <taxon>Saccharomycotina</taxon>
        <taxon>Pichiomycetes</taxon>
        <taxon>Metschnikowiaceae</taxon>
        <taxon>Metschnikowia</taxon>
    </lineage>
</organism>
<dbReference type="AlphaFoldDB" id="A0A4P9ZB29"/>
<dbReference type="Proteomes" id="UP000268321">
    <property type="component" value="Unassembled WGS sequence"/>
</dbReference>
<reference evidence="2" key="1">
    <citation type="journal article" date="2018" name="Nat. Microbiol.">
        <title>Leveraging single-cell genomics to expand the fungal tree of life.</title>
        <authorList>
            <person name="Ahrendt S.R."/>
            <person name="Quandt C.A."/>
            <person name="Ciobanu D."/>
            <person name="Clum A."/>
            <person name="Salamov A."/>
            <person name="Andreopoulos B."/>
            <person name="Cheng J.F."/>
            <person name="Woyke T."/>
            <person name="Pelin A."/>
            <person name="Henrissat B."/>
            <person name="Reynolds N.K."/>
            <person name="Benny G.L."/>
            <person name="Smith M.E."/>
            <person name="James T.Y."/>
            <person name="Grigoriev I.V."/>
        </authorList>
    </citation>
    <scope>NUCLEOTIDE SEQUENCE [LARGE SCALE GENOMIC DNA]</scope>
    <source>
        <strain evidence="2">Baker2002</strain>
    </source>
</reference>